<reference evidence="2 3" key="1">
    <citation type="submission" date="2024-09" db="EMBL/GenBank/DDBJ databases">
        <authorList>
            <person name="Sun Q."/>
            <person name="Mori K."/>
        </authorList>
    </citation>
    <scope>NUCLEOTIDE SEQUENCE [LARGE SCALE GENOMIC DNA]</scope>
    <source>
        <strain evidence="2 3">JCM 11201</strain>
    </source>
</reference>
<sequence length="535" mass="62479">MVKMIQPEVINLNELDWLHILKKPPALRGGYNDTEEHLKFQQVSGRLLGTHIDEDEYFEFLYDLLDNSEIPVLLLNKELNKFIPNERFQSLQRILLINNEEKGLSVNRLIAFLEGECLIPKTQVPFLDTHLRNKLKDVLSHIRQTHKDGFLHVDFRRILVDIIKWMFNHLEEWAKTIPDNMPRLIWYGNASKSEMYFLYYLILIGFDVLLFHPSGEDILLQIDGKGVLTPIYRYPSTIPLIPLPEVRPVRKGTVAYRASKEMERILHTEDSLLYKPWQFRSYVSKAVTLKTTYDEIFLLWKEKAFIRPGFQASGNVIQIPNLFAKVAGVSENKRQYWNKVQEISSHELSLTIRSFPIANPVSGNNHYHYQNALGTDGTLDPEKMINGNWWRYKDLPSGLQKGLAAAISRYCAMPKLKIMPHEDLYQLQLYLFNQSMNIPTTFLELLQKFDYSQDIPKVILLTTPQSVSLNRTDAALLLLLNEFGLDIVIFNPSGRNDIENYIEEKHLDTHWLEKISLEDEFKEPSVFKRFINKLF</sequence>
<gene>
    <name evidence="2" type="ORF">ACFFMS_11980</name>
</gene>
<comment type="caution">
    <text evidence="2">The sequence shown here is derived from an EMBL/GenBank/DDBJ whole genome shotgun (WGS) entry which is preliminary data.</text>
</comment>
<dbReference type="Pfam" id="PF14266">
    <property type="entry name" value="YceG_bac"/>
    <property type="match status" value="2"/>
</dbReference>
<accession>A0ABV5WEX4</accession>
<evidence type="ECO:0000313" key="2">
    <source>
        <dbReference type="EMBL" id="MFB9759164.1"/>
    </source>
</evidence>
<dbReference type="Proteomes" id="UP001589609">
    <property type="component" value="Unassembled WGS sequence"/>
</dbReference>
<evidence type="ECO:0000313" key="3">
    <source>
        <dbReference type="Proteomes" id="UP001589609"/>
    </source>
</evidence>
<feature type="domain" description="Putative component of 'biosynthetic module'" evidence="1">
    <location>
        <begin position="15"/>
        <end position="267"/>
    </location>
</feature>
<dbReference type="InterPro" id="IPR025647">
    <property type="entry name" value="YceG_bac"/>
</dbReference>
<evidence type="ECO:0000259" key="1">
    <source>
        <dbReference type="Pfam" id="PF14266"/>
    </source>
</evidence>
<dbReference type="RefSeq" id="WP_379949460.1">
    <property type="nucleotide sequence ID" value="NZ_JBHMAF010000062.1"/>
</dbReference>
<keyword evidence="3" id="KW-1185">Reference proteome</keyword>
<name>A0ABV5WEX4_9BACI</name>
<proteinExistence type="predicted"/>
<organism evidence="2 3">
    <name type="scientific">Ectobacillus funiculus</name>
    <dbReference type="NCBI Taxonomy" id="137993"/>
    <lineage>
        <taxon>Bacteria</taxon>
        <taxon>Bacillati</taxon>
        <taxon>Bacillota</taxon>
        <taxon>Bacilli</taxon>
        <taxon>Bacillales</taxon>
        <taxon>Bacillaceae</taxon>
        <taxon>Ectobacillus</taxon>
    </lineage>
</organism>
<feature type="domain" description="Putative component of 'biosynthetic module'" evidence="1">
    <location>
        <begin position="290"/>
        <end position="509"/>
    </location>
</feature>
<dbReference type="EMBL" id="JBHMAF010000062">
    <property type="protein sequence ID" value="MFB9759164.1"/>
    <property type="molecule type" value="Genomic_DNA"/>
</dbReference>
<protein>
    <submittedName>
        <fullName evidence="2">YceG family protein</fullName>
    </submittedName>
</protein>